<proteinExistence type="predicted"/>
<evidence type="ECO:0000256" key="2">
    <source>
        <dbReference type="ARBA" id="ARBA00005183"/>
    </source>
</evidence>
<dbReference type="PANTHER" id="PTHR48080">
    <property type="entry name" value="D-GALACTONATE DEHYDRATASE-RELATED"/>
    <property type="match status" value="1"/>
</dbReference>
<dbReference type="InterPro" id="IPR029017">
    <property type="entry name" value="Enolase-like_N"/>
</dbReference>
<protein>
    <recommendedName>
        <fullName evidence="3">glucarate dehydratase</fullName>
        <ecNumber evidence="3">4.2.1.40</ecNumber>
    </recommendedName>
</protein>
<dbReference type="Gene3D" id="3.20.20.120">
    <property type="entry name" value="Enolase-like C-terminal domain"/>
    <property type="match status" value="1"/>
</dbReference>
<keyword evidence="6" id="KW-1185">Reference proteome</keyword>
<dbReference type="InterPro" id="IPR029065">
    <property type="entry name" value="Enolase_C-like"/>
</dbReference>
<evidence type="ECO:0000259" key="4">
    <source>
        <dbReference type="SMART" id="SM00922"/>
    </source>
</evidence>
<dbReference type="Gene3D" id="3.30.390.10">
    <property type="entry name" value="Enolase-like, N-terminal domain"/>
    <property type="match status" value="1"/>
</dbReference>
<evidence type="ECO:0000256" key="1">
    <source>
        <dbReference type="ARBA" id="ARBA00001426"/>
    </source>
</evidence>
<dbReference type="Proteomes" id="UP001596145">
    <property type="component" value="Unassembled WGS sequence"/>
</dbReference>
<comment type="pathway">
    <text evidence="2">Carbohydrate acid metabolism; D-glucarate degradation; 2,5-dioxopentanoate from D-glucarate: step 1/2.</text>
</comment>
<feature type="domain" description="Mandelate racemase/muconate lactonizing enzyme C-terminal" evidence="4">
    <location>
        <begin position="149"/>
        <end position="252"/>
    </location>
</feature>
<dbReference type="SUPFAM" id="SSF54826">
    <property type="entry name" value="Enolase N-terminal domain-like"/>
    <property type="match status" value="1"/>
</dbReference>
<sequence>MTPEITKIESTEFAYEIEDVGYSPNGFSVVYEPGATNTRKLFAIKVHTDAGITGEYVGGNSPGAAQINMFADYLIGKNPFDREKHWSTINRALRKYDRMGIGPIDIALWDFAGKYYDAPIHELLGTYRERFPAYASTYQGDENGGLDSPEAFADFAEECRDLGYGAYKIHDWGGDWTDPDKTVETVLEVGERVGDEMDLMLDPACEPPTFADAIRIGKACDEADFFWYEDPYRDGGVSQHGHRKLREILDTPLLQTEHVRGFEAHTDFVANDATDFVRADPEYDGGITGAMKIARMTEGFGLDVELHAPGPAHRHCIAAIRNTNYYEIALVHPDCRNTQPPVYEGDYSDFLDTVDDDGMVTVPDGPGLGVEYDWDFIEENATGSVHVYE</sequence>
<evidence type="ECO:0000256" key="3">
    <source>
        <dbReference type="ARBA" id="ARBA00011973"/>
    </source>
</evidence>
<dbReference type="SFLD" id="SFLDS00001">
    <property type="entry name" value="Enolase"/>
    <property type="match status" value="1"/>
</dbReference>
<evidence type="ECO:0000313" key="6">
    <source>
        <dbReference type="Proteomes" id="UP001596145"/>
    </source>
</evidence>
<dbReference type="SMART" id="SM00922">
    <property type="entry name" value="MR_MLE"/>
    <property type="match status" value="1"/>
</dbReference>
<dbReference type="SUPFAM" id="SSF51604">
    <property type="entry name" value="Enolase C-terminal domain-like"/>
    <property type="match status" value="1"/>
</dbReference>
<dbReference type="Pfam" id="PF02746">
    <property type="entry name" value="MR_MLE_N"/>
    <property type="match status" value="1"/>
</dbReference>
<dbReference type="InterPro" id="IPR013341">
    <property type="entry name" value="Mandelate_racemase_N_dom"/>
</dbReference>
<comment type="caution">
    <text evidence="5">The sequence shown here is derived from an EMBL/GenBank/DDBJ whole genome shotgun (WGS) entry which is preliminary data.</text>
</comment>
<dbReference type="PANTHER" id="PTHR48080:SF4">
    <property type="entry name" value="GLUCARATE DEHYDRATASE"/>
    <property type="match status" value="1"/>
</dbReference>
<organism evidence="5 6">
    <name type="scientific">Halorubrum glutamatedens</name>
    <dbReference type="NCBI Taxonomy" id="2707018"/>
    <lineage>
        <taxon>Archaea</taxon>
        <taxon>Methanobacteriati</taxon>
        <taxon>Methanobacteriota</taxon>
        <taxon>Stenosarchaea group</taxon>
        <taxon>Halobacteria</taxon>
        <taxon>Halobacteriales</taxon>
        <taxon>Haloferacaceae</taxon>
        <taxon>Halorubrum</taxon>
    </lineage>
</organism>
<dbReference type="InterPro" id="IPR013342">
    <property type="entry name" value="Mandelate_racemase_C"/>
</dbReference>
<name>A0ABD5QT71_9EURY</name>
<dbReference type="GO" id="GO:0008872">
    <property type="term" value="F:glucarate dehydratase activity"/>
    <property type="evidence" value="ECO:0007669"/>
    <property type="project" value="UniProtKB-EC"/>
</dbReference>
<dbReference type="InterPro" id="IPR034593">
    <property type="entry name" value="DgoD-like"/>
</dbReference>
<accession>A0ABD5QT71</accession>
<dbReference type="EMBL" id="JBHSKV010000010">
    <property type="protein sequence ID" value="MFC5134699.1"/>
    <property type="molecule type" value="Genomic_DNA"/>
</dbReference>
<comment type="catalytic activity">
    <reaction evidence="1">
        <text>D-glucarate = 5-dehydro-4-deoxy-D-glucarate + H2O</text>
        <dbReference type="Rhea" id="RHEA:14573"/>
        <dbReference type="ChEBI" id="CHEBI:15377"/>
        <dbReference type="ChEBI" id="CHEBI:30612"/>
        <dbReference type="ChEBI" id="CHEBI:42819"/>
        <dbReference type="EC" id="4.2.1.40"/>
    </reaction>
</comment>
<dbReference type="InterPro" id="IPR036849">
    <property type="entry name" value="Enolase-like_C_sf"/>
</dbReference>
<dbReference type="AlphaFoldDB" id="A0ABD5QT71"/>
<dbReference type="Pfam" id="PF13378">
    <property type="entry name" value="MR_MLE_C"/>
    <property type="match status" value="1"/>
</dbReference>
<dbReference type="SFLD" id="SFLDG00179">
    <property type="entry name" value="mandelate_racemase"/>
    <property type="match status" value="1"/>
</dbReference>
<reference evidence="5 6" key="1">
    <citation type="journal article" date="2019" name="Int. J. Syst. Evol. Microbiol.">
        <title>The Global Catalogue of Microorganisms (GCM) 10K type strain sequencing project: providing services to taxonomists for standard genome sequencing and annotation.</title>
        <authorList>
            <consortium name="The Broad Institute Genomics Platform"/>
            <consortium name="The Broad Institute Genome Sequencing Center for Infectious Disease"/>
            <person name="Wu L."/>
            <person name="Ma J."/>
        </authorList>
    </citation>
    <scope>NUCLEOTIDE SEQUENCE [LARGE SCALE GENOMIC DNA]</scope>
    <source>
        <strain evidence="5 6">CGMCC 1.16026</strain>
    </source>
</reference>
<dbReference type="RefSeq" id="WP_122106258.1">
    <property type="nucleotide sequence ID" value="NZ_JBHSKV010000010.1"/>
</dbReference>
<dbReference type="CDD" id="cd03329">
    <property type="entry name" value="MR_like_4"/>
    <property type="match status" value="1"/>
</dbReference>
<gene>
    <name evidence="5" type="ORF">ACFPJA_08185</name>
</gene>
<dbReference type="EC" id="4.2.1.40" evidence="3"/>
<evidence type="ECO:0000313" key="5">
    <source>
        <dbReference type="EMBL" id="MFC5134699.1"/>
    </source>
</evidence>